<dbReference type="EMBL" id="CAMGYJ010000005">
    <property type="protein sequence ID" value="CAI0424466.1"/>
    <property type="molecule type" value="Genomic_DNA"/>
</dbReference>
<dbReference type="InterPro" id="IPR008892">
    <property type="entry name" value="COR413"/>
</dbReference>
<keyword evidence="3 6" id="KW-0812">Transmembrane</keyword>
<dbReference type="GO" id="GO:0016020">
    <property type="term" value="C:membrane"/>
    <property type="evidence" value="ECO:0007669"/>
    <property type="project" value="UniProtKB-SubCell"/>
</dbReference>
<comment type="subcellular location">
    <subcellularLocation>
        <location evidence="1">Membrane</location>
        <topology evidence="1">Multi-pass membrane protein</topology>
    </subcellularLocation>
</comment>
<evidence type="ECO:0000256" key="4">
    <source>
        <dbReference type="ARBA" id="ARBA00022989"/>
    </source>
</evidence>
<organism evidence="7 8">
    <name type="scientific">Linum tenue</name>
    <dbReference type="NCBI Taxonomy" id="586396"/>
    <lineage>
        <taxon>Eukaryota</taxon>
        <taxon>Viridiplantae</taxon>
        <taxon>Streptophyta</taxon>
        <taxon>Embryophyta</taxon>
        <taxon>Tracheophyta</taxon>
        <taxon>Spermatophyta</taxon>
        <taxon>Magnoliopsida</taxon>
        <taxon>eudicotyledons</taxon>
        <taxon>Gunneridae</taxon>
        <taxon>Pentapetalae</taxon>
        <taxon>rosids</taxon>
        <taxon>fabids</taxon>
        <taxon>Malpighiales</taxon>
        <taxon>Linaceae</taxon>
        <taxon>Linum</taxon>
    </lineage>
</organism>
<gene>
    <name evidence="7" type="ORF">LITE_LOCUS19967</name>
</gene>
<protein>
    <submittedName>
        <fullName evidence="7">Uncharacterized protein</fullName>
    </submittedName>
</protein>
<dbReference type="PANTHER" id="PTHR33596">
    <property type="entry name" value="COLD-REGULATED 413 PLASMA MEMBRANE PROTEIN 2"/>
    <property type="match status" value="1"/>
</dbReference>
<evidence type="ECO:0000313" key="8">
    <source>
        <dbReference type="Proteomes" id="UP001154282"/>
    </source>
</evidence>
<dbReference type="AlphaFoldDB" id="A0AAV0KTV3"/>
<keyword evidence="8" id="KW-1185">Reference proteome</keyword>
<evidence type="ECO:0000256" key="5">
    <source>
        <dbReference type="ARBA" id="ARBA00023136"/>
    </source>
</evidence>
<sequence>MSLGSISSKPLSFCLHTRYGLAKNQPQQRFLALEQRRLRCSNLSCTPPRISSSLSYNPLSFGIKRNDEAILRQKTVEGRKKMRTVCSAVPVSTARNLQWISTIASIVLMLSKGTAVNKCLLVPLLALQAPTAVVSWVKGEYGIWAAFMGLLVRLFFFIPGELELPFMALLLVILAPYQVLNLRGTQEGAIIGLAIAAYLAFQHFSRGGNMQKSFEQGSIVATVATICIAVASCLLML</sequence>
<feature type="transmembrane region" description="Helical" evidence="6">
    <location>
        <begin position="189"/>
        <end position="205"/>
    </location>
</feature>
<comment type="caution">
    <text evidence="7">The sequence shown here is derived from an EMBL/GenBank/DDBJ whole genome shotgun (WGS) entry which is preliminary data.</text>
</comment>
<dbReference type="Pfam" id="PF05562">
    <property type="entry name" value="WCOR413"/>
    <property type="match status" value="1"/>
</dbReference>
<proteinExistence type="inferred from homology"/>
<evidence type="ECO:0000313" key="7">
    <source>
        <dbReference type="EMBL" id="CAI0424466.1"/>
    </source>
</evidence>
<evidence type="ECO:0000256" key="1">
    <source>
        <dbReference type="ARBA" id="ARBA00004141"/>
    </source>
</evidence>
<reference evidence="7" key="1">
    <citation type="submission" date="2022-08" db="EMBL/GenBank/DDBJ databases">
        <authorList>
            <person name="Gutierrez-Valencia J."/>
        </authorList>
    </citation>
    <scope>NUCLEOTIDE SEQUENCE</scope>
</reference>
<keyword evidence="4 6" id="KW-1133">Transmembrane helix</keyword>
<keyword evidence="5 6" id="KW-0472">Membrane</keyword>
<evidence type="ECO:0000256" key="6">
    <source>
        <dbReference type="SAM" id="Phobius"/>
    </source>
</evidence>
<dbReference type="PANTHER" id="PTHR33596:SF17">
    <property type="entry name" value="COLD-REGULATED 413 INNER MEMBRANE PROTEIN 1, CHLOROPLASTIC-RELATED"/>
    <property type="match status" value="1"/>
</dbReference>
<evidence type="ECO:0000256" key="3">
    <source>
        <dbReference type="ARBA" id="ARBA00022692"/>
    </source>
</evidence>
<dbReference type="Proteomes" id="UP001154282">
    <property type="component" value="Unassembled WGS sequence"/>
</dbReference>
<feature type="transmembrane region" description="Helical" evidence="6">
    <location>
        <begin position="217"/>
        <end position="236"/>
    </location>
</feature>
<evidence type="ECO:0000256" key="2">
    <source>
        <dbReference type="ARBA" id="ARBA00005852"/>
    </source>
</evidence>
<name>A0AAV0KTV3_9ROSI</name>
<accession>A0AAV0KTV3</accession>
<comment type="similarity">
    <text evidence="2">Belongs to the Cold-regulated 413 protein family.</text>
</comment>